<dbReference type="CDD" id="cd02696">
    <property type="entry name" value="MurNAc-LAA"/>
    <property type="match status" value="1"/>
</dbReference>
<dbReference type="HOGENOM" id="CLU_014322_2_3_6"/>
<feature type="chain" id="PRO_5002609264" description="N-acetylmuramoyl-L-alanine amidase" evidence="10">
    <location>
        <begin position="23"/>
        <end position="450"/>
    </location>
</feature>
<dbReference type="Proteomes" id="UP000008881">
    <property type="component" value="Chromosome"/>
</dbReference>
<feature type="compositionally biased region" description="Polar residues" evidence="9">
    <location>
        <begin position="160"/>
        <end position="181"/>
    </location>
</feature>
<sequence length="450" mass="48222">MKYRITSWLAAALMLLGTQASAASLSDIQVSNGDRQARITLSFVGDPEYSFTPQGKRAVALDIKQTGVLQGLPLQFSGNNLVKSIRSGSPQDTQSLRLLVDLTEDGKTRAVKQQNGANYTVVFTINADVPPPPPPPPVIAKRVEAPVVASRPSTPPRNPFKNSGSDRTTVVTSSQPAMTNNQTISRPAARTVSSDDKIIIAIDAGHGGQDPGAIGPGGTKEKNVTIAIAHKLRALLNDDPQFKPVLTRNGDYFISVMGRSDVARKQNANFLVSIHADAAPNRDATGASVWVLSNRRANSEMAGWLEQHEKQSELLGGAGDVLANSQSDPYLSQAVLDLQFGHSQRVGYDVATDVLSQLQRVGNLHKRRPEHASLGVLRSPDIPSILVETGFISNNGEERLLGSDDYQQQIAEAIYKGLRNYYMQHPLQSAPRGTAAQTASASSPGGTLIN</sequence>
<dbReference type="InterPro" id="IPR050695">
    <property type="entry name" value="N-acetylmuramoyl_amidase_3"/>
</dbReference>
<dbReference type="PANTHER" id="PTHR30404:SF6">
    <property type="entry name" value="N-ACETYLMURAMOYL-L-ALANINE AMIDASE AMIB"/>
    <property type="match status" value="1"/>
</dbReference>
<dbReference type="AlphaFoldDB" id="A0A0H3FQN3"/>
<dbReference type="SMART" id="SM00646">
    <property type="entry name" value="Ami_3"/>
    <property type="match status" value="1"/>
</dbReference>
<gene>
    <name evidence="12" type="ordered locus">EAE_09300</name>
</gene>
<evidence type="ECO:0000256" key="2">
    <source>
        <dbReference type="ARBA" id="ARBA00004418"/>
    </source>
</evidence>
<feature type="compositionally biased region" description="Polar residues" evidence="9">
    <location>
        <begin position="435"/>
        <end position="450"/>
    </location>
</feature>
<dbReference type="EMBL" id="CP002824">
    <property type="protein sequence ID" value="AEG96778.1"/>
    <property type="molecule type" value="Genomic_DNA"/>
</dbReference>
<dbReference type="KEGG" id="eae:EAE_09300"/>
<feature type="domain" description="MurNAc-LAA" evidence="11">
    <location>
        <begin position="260"/>
        <end position="419"/>
    </location>
</feature>
<keyword evidence="8" id="KW-0961">Cell wall biogenesis/degradation</keyword>
<dbReference type="GO" id="GO:0008745">
    <property type="term" value="F:N-acetylmuramoyl-L-alanine amidase activity"/>
    <property type="evidence" value="ECO:0007669"/>
    <property type="project" value="UniProtKB-EC"/>
</dbReference>
<accession>A0A0H3FQN3</accession>
<reference evidence="12 13" key="1">
    <citation type="journal article" date="2012" name="J. Bacteriol.">
        <title>Complete genome sequence of Enterobacter aerogenes KCTC 2190.</title>
        <authorList>
            <person name="Shin S.H."/>
            <person name="Kim S."/>
            <person name="Kim J.Y."/>
            <person name="Lee S."/>
            <person name="Um Y."/>
            <person name="Oh M.K."/>
            <person name="Kim Y.R."/>
            <person name="Lee J."/>
            <person name="Yang K.S."/>
        </authorList>
    </citation>
    <scope>NUCLEOTIDE SEQUENCE [LARGE SCALE GENOMIC DNA]</scope>
    <source>
        <strain evidence="12 13">KCTC 2190</strain>
    </source>
</reference>
<dbReference type="EC" id="3.5.1.28" evidence="4"/>
<comment type="similarity">
    <text evidence="3">Belongs to the N-acetylmuramoyl-L-alanine amidase 3 family.</text>
</comment>
<feature type="region of interest" description="Disordered" evidence="9">
    <location>
        <begin position="147"/>
        <end position="181"/>
    </location>
</feature>
<evidence type="ECO:0000313" key="13">
    <source>
        <dbReference type="Proteomes" id="UP000008881"/>
    </source>
</evidence>
<feature type="region of interest" description="Disordered" evidence="9">
    <location>
        <begin position="429"/>
        <end position="450"/>
    </location>
</feature>
<comment type="catalytic activity">
    <reaction evidence="1">
        <text>Hydrolyzes the link between N-acetylmuramoyl residues and L-amino acid residues in certain cell-wall glycopeptides.</text>
        <dbReference type="EC" id="3.5.1.28"/>
    </reaction>
</comment>
<dbReference type="SUPFAM" id="SSF53187">
    <property type="entry name" value="Zn-dependent exopeptidases"/>
    <property type="match status" value="1"/>
</dbReference>
<dbReference type="InterPro" id="IPR002508">
    <property type="entry name" value="MurNAc-LAA_cat"/>
</dbReference>
<keyword evidence="6" id="KW-0574">Periplasm</keyword>
<evidence type="ECO:0000256" key="8">
    <source>
        <dbReference type="ARBA" id="ARBA00023316"/>
    </source>
</evidence>
<dbReference type="GO" id="GO:0030288">
    <property type="term" value="C:outer membrane-bounded periplasmic space"/>
    <property type="evidence" value="ECO:0007669"/>
    <property type="project" value="TreeGrafter"/>
</dbReference>
<dbReference type="OrthoDB" id="9806267at2"/>
<comment type="subcellular location">
    <subcellularLocation>
        <location evidence="2">Periplasm</location>
    </subcellularLocation>
</comment>
<keyword evidence="7" id="KW-0378">Hydrolase</keyword>
<dbReference type="RefSeq" id="WP_015704167.1">
    <property type="nucleotide sequence ID" value="NC_015663.1"/>
</dbReference>
<evidence type="ECO:0000313" key="12">
    <source>
        <dbReference type="EMBL" id="AEG96778.1"/>
    </source>
</evidence>
<evidence type="ECO:0000259" key="11">
    <source>
        <dbReference type="SMART" id="SM00646"/>
    </source>
</evidence>
<evidence type="ECO:0000256" key="1">
    <source>
        <dbReference type="ARBA" id="ARBA00001561"/>
    </source>
</evidence>
<evidence type="ECO:0000256" key="4">
    <source>
        <dbReference type="ARBA" id="ARBA00011901"/>
    </source>
</evidence>
<dbReference type="Gene3D" id="2.60.40.3500">
    <property type="match status" value="1"/>
</dbReference>
<feature type="signal peptide" evidence="10">
    <location>
        <begin position="1"/>
        <end position="22"/>
    </location>
</feature>
<dbReference type="eggNOG" id="COG0860">
    <property type="taxonomic scope" value="Bacteria"/>
</dbReference>
<evidence type="ECO:0000256" key="3">
    <source>
        <dbReference type="ARBA" id="ARBA00010860"/>
    </source>
</evidence>
<dbReference type="FunFam" id="3.40.630.40:FF:000003">
    <property type="entry name" value="N-acetylmuramoyl-L-alanine amidase AmiB"/>
    <property type="match status" value="1"/>
</dbReference>
<dbReference type="Pfam" id="PF01520">
    <property type="entry name" value="Amidase_3"/>
    <property type="match status" value="1"/>
</dbReference>
<dbReference type="GO" id="GO:0009253">
    <property type="term" value="P:peptidoglycan catabolic process"/>
    <property type="evidence" value="ECO:0007669"/>
    <property type="project" value="InterPro"/>
</dbReference>
<dbReference type="PANTHER" id="PTHR30404">
    <property type="entry name" value="N-ACETYLMURAMOYL-L-ALANINE AMIDASE"/>
    <property type="match status" value="1"/>
</dbReference>
<name>A0A0H3FQN3_KLEAK</name>
<keyword evidence="13" id="KW-1185">Reference proteome</keyword>
<evidence type="ECO:0000256" key="6">
    <source>
        <dbReference type="ARBA" id="ARBA00022764"/>
    </source>
</evidence>
<dbReference type="PATRIC" id="fig|1028307.3.peg.1847"/>
<protein>
    <recommendedName>
        <fullName evidence="4">N-acetylmuramoyl-L-alanine amidase</fullName>
        <ecNumber evidence="4">3.5.1.28</ecNumber>
    </recommendedName>
</protein>
<dbReference type="GeneID" id="93310036"/>
<keyword evidence="5 10" id="KW-0732">Signal</keyword>
<dbReference type="NCBIfam" id="NF007751">
    <property type="entry name" value="PRK10431.1"/>
    <property type="match status" value="1"/>
</dbReference>
<organism evidence="12 13">
    <name type="scientific">Klebsiella aerogenes (strain ATCC 13048 / DSM 30053 / CCUG 1429 / JCM 1235 / KCTC 2190 / NBRC 13534 / NCIMB 10102 / NCTC 10006 / CDC 819-56)</name>
    <name type="common">Enterobacter aerogenes</name>
    <dbReference type="NCBI Taxonomy" id="1028307"/>
    <lineage>
        <taxon>Bacteria</taxon>
        <taxon>Pseudomonadati</taxon>
        <taxon>Pseudomonadota</taxon>
        <taxon>Gammaproteobacteria</taxon>
        <taxon>Enterobacterales</taxon>
        <taxon>Enterobacteriaceae</taxon>
        <taxon>Klebsiella/Raoultella group</taxon>
        <taxon>Klebsiella</taxon>
    </lineage>
</organism>
<evidence type="ECO:0000256" key="5">
    <source>
        <dbReference type="ARBA" id="ARBA00022729"/>
    </source>
</evidence>
<dbReference type="Gene3D" id="3.40.630.40">
    <property type="entry name" value="Zn-dependent exopeptidases"/>
    <property type="match status" value="1"/>
</dbReference>
<dbReference type="GO" id="GO:0071555">
    <property type="term" value="P:cell wall organization"/>
    <property type="evidence" value="ECO:0007669"/>
    <property type="project" value="UniProtKB-KW"/>
</dbReference>
<proteinExistence type="inferred from homology"/>
<evidence type="ECO:0000256" key="10">
    <source>
        <dbReference type="SAM" id="SignalP"/>
    </source>
</evidence>
<evidence type="ECO:0000256" key="9">
    <source>
        <dbReference type="SAM" id="MobiDB-lite"/>
    </source>
</evidence>
<evidence type="ECO:0000256" key="7">
    <source>
        <dbReference type="ARBA" id="ARBA00022801"/>
    </source>
</evidence>